<keyword evidence="5 6" id="KW-0676">Redox-active center</keyword>
<dbReference type="PANTHER" id="PTHR43110:SF1">
    <property type="entry name" value="THIOL PEROXIDASE"/>
    <property type="match status" value="1"/>
</dbReference>
<evidence type="ECO:0000313" key="8">
    <source>
        <dbReference type="EMBL" id="WOT03351.1"/>
    </source>
</evidence>
<comment type="similarity">
    <text evidence="6">Belongs to the peroxiredoxin family. Tpx subfamily.</text>
</comment>
<feature type="active site" description="Cysteine sulfenic acid (-SOH) intermediate" evidence="6">
    <location>
        <position position="60"/>
    </location>
</feature>
<evidence type="ECO:0000259" key="7">
    <source>
        <dbReference type="PROSITE" id="PS51352"/>
    </source>
</evidence>
<dbReference type="InterPro" id="IPR013766">
    <property type="entry name" value="Thioredoxin_domain"/>
</dbReference>
<comment type="catalytic activity">
    <reaction evidence="6">
        <text>a hydroperoxide + [thioredoxin]-dithiol = an alcohol + [thioredoxin]-disulfide + H2O</text>
        <dbReference type="Rhea" id="RHEA:62620"/>
        <dbReference type="Rhea" id="RHEA-COMP:10698"/>
        <dbReference type="Rhea" id="RHEA-COMP:10700"/>
        <dbReference type="ChEBI" id="CHEBI:15377"/>
        <dbReference type="ChEBI" id="CHEBI:29950"/>
        <dbReference type="ChEBI" id="CHEBI:30879"/>
        <dbReference type="ChEBI" id="CHEBI:35924"/>
        <dbReference type="ChEBI" id="CHEBI:50058"/>
        <dbReference type="EC" id="1.11.1.24"/>
    </reaction>
</comment>
<keyword evidence="4 6" id="KW-1015">Disulfide bond</keyword>
<dbReference type="HAMAP" id="MF_00269">
    <property type="entry name" value="Tpx"/>
    <property type="match status" value="1"/>
</dbReference>
<dbReference type="PROSITE" id="PS01265">
    <property type="entry name" value="TPX"/>
    <property type="match status" value="1"/>
</dbReference>
<organism evidence="8 9">
    <name type="scientific">Corynebacterium pyruviciproducens</name>
    <dbReference type="NCBI Taxonomy" id="598660"/>
    <lineage>
        <taxon>Bacteria</taxon>
        <taxon>Bacillati</taxon>
        <taxon>Actinomycetota</taxon>
        <taxon>Actinomycetes</taxon>
        <taxon>Mycobacteriales</taxon>
        <taxon>Corynebacteriaceae</taxon>
        <taxon>Corynebacterium</taxon>
    </lineage>
</organism>
<dbReference type="KEGG" id="cpyr:CYJ47_06255"/>
<reference evidence="8" key="2">
    <citation type="submission" date="2023-10" db="EMBL/GenBank/DDBJ databases">
        <authorList>
            <person name="Choi B."/>
        </authorList>
    </citation>
    <scope>NUCLEOTIDE SEQUENCE</scope>
    <source>
        <strain evidence="8">UMB0763</strain>
    </source>
</reference>
<evidence type="ECO:0000256" key="5">
    <source>
        <dbReference type="ARBA" id="ARBA00023284"/>
    </source>
</evidence>
<protein>
    <recommendedName>
        <fullName evidence="6">Thiol peroxidase</fullName>
        <shortName evidence="6">Tpx</shortName>
        <ecNumber evidence="6">1.11.1.24</ecNumber>
    </recommendedName>
    <alternativeName>
        <fullName evidence="6">Peroxiredoxin tpx</fullName>
        <shortName evidence="6">Prx</shortName>
    </alternativeName>
    <alternativeName>
        <fullName evidence="6">Thioredoxin peroxidase</fullName>
    </alternativeName>
    <alternativeName>
        <fullName evidence="6">Thioredoxin-dependent peroxiredoxin</fullName>
    </alternativeName>
</protein>
<dbReference type="InterPro" id="IPR018219">
    <property type="entry name" value="Tpx_CS"/>
</dbReference>
<accession>A0AAF1BXY7</accession>
<dbReference type="EC" id="1.11.1.24" evidence="6"/>
<dbReference type="InterPro" id="IPR002065">
    <property type="entry name" value="TPX"/>
</dbReference>
<dbReference type="Proteomes" id="UP000234560">
    <property type="component" value="Chromosome"/>
</dbReference>
<proteinExistence type="inferred from homology"/>
<dbReference type="AlphaFoldDB" id="A0AAF1BXY7"/>
<dbReference type="Gene3D" id="3.40.30.10">
    <property type="entry name" value="Glutaredoxin"/>
    <property type="match status" value="1"/>
</dbReference>
<reference evidence="8" key="1">
    <citation type="submission" date="2017-12" db="EMBL/GenBank/DDBJ databases">
        <authorList>
            <person name="Thomas-White K."/>
            <person name="Wolfe A.J."/>
        </authorList>
    </citation>
    <scope>NUCLEOTIDE SEQUENCE</scope>
    <source>
        <strain evidence="8">UMB0763</strain>
    </source>
</reference>
<evidence type="ECO:0000256" key="1">
    <source>
        <dbReference type="ARBA" id="ARBA00022559"/>
    </source>
</evidence>
<dbReference type="PANTHER" id="PTHR43110">
    <property type="entry name" value="THIOL PEROXIDASE"/>
    <property type="match status" value="1"/>
</dbReference>
<keyword evidence="2 6" id="KW-0049">Antioxidant</keyword>
<feature type="disulfide bond" description="Redox-active" evidence="6">
    <location>
        <begin position="60"/>
        <end position="94"/>
    </location>
</feature>
<dbReference type="Pfam" id="PF08534">
    <property type="entry name" value="Redoxin"/>
    <property type="match status" value="1"/>
</dbReference>
<dbReference type="PROSITE" id="PS51352">
    <property type="entry name" value="THIOREDOXIN_2"/>
    <property type="match status" value="1"/>
</dbReference>
<dbReference type="NCBIfam" id="NF001808">
    <property type="entry name" value="PRK00522.1"/>
    <property type="match status" value="1"/>
</dbReference>
<evidence type="ECO:0000256" key="6">
    <source>
        <dbReference type="HAMAP-Rule" id="MF_00269"/>
    </source>
</evidence>
<dbReference type="RefSeq" id="WP_317858541.1">
    <property type="nucleotide sequence ID" value="NZ_CP136958.1"/>
</dbReference>
<dbReference type="EMBL" id="CP136958">
    <property type="protein sequence ID" value="WOT03351.1"/>
    <property type="molecule type" value="Genomic_DNA"/>
</dbReference>
<dbReference type="SUPFAM" id="SSF52833">
    <property type="entry name" value="Thioredoxin-like"/>
    <property type="match status" value="1"/>
</dbReference>
<dbReference type="InterPro" id="IPR036249">
    <property type="entry name" value="Thioredoxin-like_sf"/>
</dbReference>
<keyword evidence="3 6" id="KW-0560">Oxidoreductase</keyword>
<dbReference type="InterPro" id="IPR050455">
    <property type="entry name" value="Tpx_Peroxidase_subfamily"/>
</dbReference>
<comment type="miscellaneous">
    <text evidence="6">The active site is a conserved redox-active cysteine residue, the peroxidatic cysteine (C(P)), which makes the nucleophilic attack on the peroxide substrate. The peroxide oxidizes the C(P)-SH to cysteine sulfenic acid (C(P)-SOH), which then reacts with another cysteine residue, the resolving cysteine (C(R)), to form a disulfide bridge. The disulfide is subsequently reduced by an appropriate electron donor to complete the catalytic cycle. In this atypical 2-Cys peroxiredoxin, C(R) is present in the same subunit to form an intramolecular disulfide. The disulfide is subsequently reduced by thioredoxin.</text>
</comment>
<dbReference type="GO" id="GO:0008379">
    <property type="term" value="F:thioredoxin peroxidase activity"/>
    <property type="evidence" value="ECO:0007669"/>
    <property type="project" value="UniProtKB-UniRule"/>
</dbReference>
<keyword evidence="1 6" id="KW-0575">Peroxidase</keyword>
<feature type="domain" description="Thioredoxin" evidence="7">
    <location>
        <begin position="18"/>
        <end position="166"/>
    </location>
</feature>
<sequence>MATITFQGLEVRTSGELPSKGSKAPDFTVVSGELKELTNADFAGKKLVINIFPSVDTGVCAQSVRTFNKKASSLDNTTVLCVSRDLPFALKRFCAAEGLDNVTTASDFRHGFGEAFGVVQESGPLAGLLARAVVVVDEDGTVLYTQQVPEIGEEPDYDEALAAVSA</sequence>
<evidence type="ECO:0000256" key="4">
    <source>
        <dbReference type="ARBA" id="ARBA00023157"/>
    </source>
</evidence>
<dbReference type="CDD" id="cd03014">
    <property type="entry name" value="PRX_Atyp2cys"/>
    <property type="match status" value="1"/>
</dbReference>
<gene>
    <name evidence="6 8" type="primary">tpx</name>
    <name evidence="8" type="ORF">CYJ47_06255</name>
</gene>
<comment type="function">
    <text evidence="6">Thiol-specific peroxidase that catalyzes the reduction of hydrogen peroxide and organic hydroperoxides to water and alcohols, respectively. Plays a role in cell protection against oxidative stress by detoxifying peroxides.</text>
</comment>
<comment type="subunit">
    <text evidence="6">Homodimer.</text>
</comment>
<evidence type="ECO:0000256" key="2">
    <source>
        <dbReference type="ARBA" id="ARBA00022862"/>
    </source>
</evidence>
<evidence type="ECO:0000313" key="9">
    <source>
        <dbReference type="Proteomes" id="UP000234560"/>
    </source>
</evidence>
<name>A0AAF1BXY7_9CORY</name>
<dbReference type="InterPro" id="IPR013740">
    <property type="entry name" value="Redoxin"/>
</dbReference>
<evidence type="ECO:0000256" key="3">
    <source>
        <dbReference type="ARBA" id="ARBA00023002"/>
    </source>
</evidence>